<sequence length="142" mass="15082">MDEKTREALEQADEAALRRVRTVAGLMDEAVRVPGTDYKVGLDPILGIVPGGGDLVSAGISLYIIAEAAYLGVPLSTLVKMLGTVTVDVVGGSVPVLGTLFDAYWKANKWNVDTLEEYLGVEGEEETADPDEPVSIDVTESD</sequence>
<organism evidence="2 3">
    <name type="scientific">Halorarum halophilum</name>
    <dbReference type="NCBI Taxonomy" id="2743090"/>
    <lineage>
        <taxon>Archaea</taxon>
        <taxon>Methanobacteriati</taxon>
        <taxon>Methanobacteriota</taxon>
        <taxon>Stenosarchaea group</taxon>
        <taxon>Halobacteria</taxon>
        <taxon>Halobacteriales</taxon>
        <taxon>Haloferacaceae</taxon>
        <taxon>Halorarum</taxon>
    </lineage>
</organism>
<name>A0A7D5GHF7_9EURY</name>
<protein>
    <submittedName>
        <fullName evidence="2">DUF4112 domain-containing protein</fullName>
    </submittedName>
</protein>
<evidence type="ECO:0000256" key="1">
    <source>
        <dbReference type="SAM" id="MobiDB-lite"/>
    </source>
</evidence>
<dbReference type="Proteomes" id="UP000509750">
    <property type="component" value="Chromosome"/>
</dbReference>
<dbReference type="PANTHER" id="PTHR35519">
    <property type="entry name" value="MEMBRANE PROTEINS"/>
    <property type="match status" value="1"/>
</dbReference>
<proteinExistence type="predicted"/>
<dbReference type="OrthoDB" id="156248at2157"/>
<feature type="region of interest" description="Disordered" evidence="1">
    <location>
        <begin position="122"/>
        <end position="142"/>
    </location>
</feature>
<dbReference type="Pfam" id="PF13430">
    <property type="entry name" value="DUF4112"/>
    <property type="match status" value="1"/>
</dbReference>
<dbReference type="GeneID" id="56028782"/>
<dbReference type="KEGG" id="halg:HUG10_08075"/>
<dbReference type="InterPro" id="IPR025187">
    <property type="entry name" value="DUF4112"/>
</dbReference>
<accession>A0A7D5GHF7</accession>
<dbReference type="RefSeq" id="WP_179169086.1">
    <property type="nucleotide sequence ID" value="NZ_CP058529.1"/>
</dbReference>
<dbReference type="AlphaFoldDB" id="A0A7D5GHF7"/>
<gene>
    <name evidence="2" type="ORF">HUG10_08075</name>
</gene>
<dbReference type="EMBL" id="CP058529">
    <property type="protein sequence ID" value="QLG27511.1"/>
    <property type="molecule type" value="Genomic_DNA"/>
</dbReference>
<evidence type="ECO:0000313" key="3">
    <source>
        <dbReference type="Proteomes" id="UP000509750"/>
    </source>
</evidence>
<reference evidence="2 3" key="1">
    <citation type="submission" date="2020-07" db="EMBL/GenBank/DDBJ databases">
        <title>Gai3-2, isolated from salt lake.</title>
        <authorList>
            <person name="Cui H."/>
            <person name="Shi X."/>
        </authorList>
    </citation>
    <scope>NUCLEOTIDE SEQUENCE [LARGE SCALE GENOMIC DNA]</scope>
    <source>
        <strain evidence="2 3">Gai3-2</strain>
    </source>
</reference>
<keyword evidence="3" id="KW-1185">Reference proteome</keyword>
<dbReference type="PANTHER" id="PTHR35519:SF2">
    <property type="entry name" value="PH DOMAIN PROTEIN"/>
    <property type="match status" value="1"/>
</dbReference>
<evidence type="ECO:0000313" key="2">
    <source>
        <dbReference type="EMBL" id="QLG27511.1"/>
    </source>
</evidence>